<dbReference type="PROSITE" id="PS51257">
    <property type="entry name" value="PROKAR_LIPOPROTEIN"/>
    <property type="match status" value="1"/>
</dbReference>
<accession>A0A1I6XQD4</accession>
<reference evidence="1 2" key="1">
    <citation type="submission" date="2016-10" db="EMBL/GenBank/DDBJ databases">
        <authorList>
            <person name="de Groot N.N."/>
        </authorList>
    </citation>
    <scope>NUCLEOTIDE SEQUENCE [LARGE SCALE GENOMIC DNA]</scope>
    <source>
        <strain evidence="1 2">CGMCC 1.7005</strain>
    </source>
</reference>
<evidence type="ECO:0000313" key="2">
    <source>
        <dbReference type="Proteomes" id="UP000236454"/>
    </source>
</evidence>
<evidence type="ECO:0000313" key="1">
    <source>
        <dbReference type="EMBL" id="SFT39934.1"/>
    </source>
</evidence>
<dbReference type="Proteomes" id="UP000236454">
    <property type="component" value="Unassembled WGS sequence"/>
</dbReference>
<name>A0A1I6XQD4_9FLAO</name>
<dbReference type="AlphaFoldDB" id="A0A1I6XQD4"/>
<keyword evidence="2" id="KW-1185">Reference proteome</keyword>
<dbReference type="EMBL" id="FPAS01000001">
    <property type="protein sequence ID" value="SFT39934.1"/>
    <property type="molecule type" value="Genomic_DNA"/>
</dbReference>
<organism evidence="1 2">
    <name type="scientific">Lishizhenia tianjinensis</name>
    <dbReference type="NCBI Taxonomy" id="477690"/>
    <lineage>
        <taxon>Bacteria</taxon>
        <taxon>Pseudomonadati</taxon>
        <taxon>Bacteroidota</taxon>
        <taxon>Flavobacteriia</taxon>
        <taxon>Flavobacteriales</taxon>
        <taxon>Crocinitomicaceae</taxon>
        <taxon>Lishizhenia</taxon>
    </lineage>
</organism>
<protein>
    <submittedName>
        <fullName evidence="1">Uncharacterized protein</fullName>
    </submittedName>
</protein>
<proteinExistence type="predicted"/>
<sequence>MKGILALFIVALTSSLILGCKKDTVDTKDENDNLFVANVHVYDSLTGDAVKAKVDFIWVAPGGGGWLSHEVLHTVETNAQGIAQLESVVPDQYIGLGGDFVLRIQRSGYFNVYGQPNDDRFGKVLPVSIDSEVNIDLALNPFYSIILSAENVNCSAATDSVWIEAVGTTYEYEAYGCADTTYPGIFHAGDMENITCVYDTNYAVFQITTKKSGVVNTYTESHGLTLGNTPDQIHISY</sequence>
<dbReference type="RefSeq" id="WP_090245644.1">
    <property type="nucleotide sequence ID" value="NZ_FPAS01000001.1"/>
</dbReference>
<dbReference type="STRING" id="477690.SAMN05216474_0344"/>
<gene>
    <name evidence="1" type="ORF">SAMN05216474_0344</name>
</gene>